<evidence type="ECO:0000313" key="1">
    <source>
        <dbReference type="EMBL" id="ORX91871.1"/>
    </source>
</evidence>
<reference evidence="1 2" key="1">
    <citation type="submission" date="2016-07" db="EMBL/GenBank/DDBJ databases">
        <title>Pervasive Adenine N6-methylation of Active Genes in Fungi.</title>
        <authorList>
            <consortium name="DOE Joint Genome Institute"/>
            <person name="Mondo S.J."/>
            <person name="Dannebaum R.O."/>
            <person name="Kuo R.C."/>
            <person name="Labutti K."/>
            <person name="Haridas S."/>
            <person name="Kuo A."/>
            <person name="Salamov A."/>
            <person name="Ahrendt S.R."/>
            <person name="Lipzen A."/>
            <person name="Sullivan W."/>
            <person name="Andreopoulos W.B."/>
            <person name="Clum A."/>
            <person name="Lindquist E."/>
            <person name="Daum C."/>
            <person name="Ramamoorthy G.K."/>
            <person name="Gryganskyi A."/>
            <person name="Culley D."/>
            <person name="Magnuson J.K."/>
            <person name="James T.Y."/>
            <person name="O'Malley M.A."/>
            <person name="Stajich J.E."/>
            <person name="Spatafora J.W."/>
            <person name="Visel A."/>
            <person name="Grigoriev I.V."/>
        </authorList>
    </citation>
    <scope>NUCLEOTIDE SEQUENCE [LARGE SCALE GENOMIC DNA]</scope>
    <source>
        <strain evidence="1 2">CBS 931.73</strain>
    </source>
</reference>
<accession>A0A1Y1Y1H9</accession>
<dbReference type="Proteomes" id="UP000193498">
    <property type="component" value="Unassembled WGS sequence"/>
</dbReference>
<dbReference type="InParanoid" id="A0A1Y1Y1H9"/>
<sequence>MSVMNQVVSTALQLQKDIELKDHKCIAHQLALLYQCLNQVGGGFLKFKSKIETRFDKIKTDINESETSQLHDEHKLWLRNLTSEVVIDALFKQRPVRAASQPLADFLNNVAKH</sequence>
<keyword evidence="2" id="KW-1185">Reference proteome</keyword>
<gene>
    <name evidence="1" type="ORF">K493DRAFT_303705</name>
</gene>
<evidence type="ECO:0000313" key="2">
    <source>
        <dbReference type="Proteomes" id="UP000193498"/>
    </source>
</evidence>
<comment type="caution">
    <text evidence="1">The sequence shown here is derived from an EMBL/GenBank/DDBJ whole genome shotgun (WGS) entry which is preliminary data.</text>
</comment>
<dbReference type="EMBL" id="MCFE01000301">
    <property type="protein sequence ID" value="ORX91871.1"/>
    <property type="molecule type" value="Genomic_DNA"/>
</dbReference>
<proteinExistence type="predicted"/>
<dbReference type="OrthoDB" id="533331at2759"/>
<organism evidence="1 2">
    <name type="scientific">Basidiobolus meristosporus CBS 931.73</name>
    <dbReference type="NCBI Taxonomy" id="1314790"/>
    <lineage>
        <taxon>Eukaryota</taxon>
        <taxon>Fungi</taxon>
        <taxon>Fungi incertae sedis</taxon>
        <taxon>Zoopagomycota</taxon>
        <taxon>Entomophthoromycotina</taxon>
        <taxon>Basidiobolomycetes</taxon>
        <taxon>Basidiobolales</taxon>
        <taxon>Basidiobolaceae</taxon>
        <taxon>Basidiobolus</taxon>
    </lineage>
</organism>
<protein>
    <submittedName>
        <fullName evidence="1">Uncharacterized protein</fullName>
    </submittedName>
</protein>
<dbReference type="AlphaFoldDB" id="A0A1Y1Y1H9"/>
<name>A0A1Y1Y1H9_9FUNG</name>
<dbReference type="STRING" id="1314790.A0A1Y1Y1H9"/>